<evidence type="ECO:0000256" key="6">
    <source>
        <dbReference type="ARBA" id="ARBA00023268"/>
    </source>
</evidence>
<dbReference type="Gene3D" id="1.20.120.330">
    <property type="entry name" value="Nucleotidyltransferases domain 2"/>
    <property type="match status" value="2"/>
</dbReference>
<dbReference type="Gene3D" id="1.20.120.1510">
    <property type="match status" value="1"/>
</dbReference>
<dbReference type="PANTHER" id="PTHR30621:SF0">
    <property type="entry name" value="BIFUNCTIONAL GLUTAMINE SYNTHETASE ADENYLYLTRANSFERASE_ADENYLYL-REMOVING ENZYME"/>
    <property type="match status" value="1"/>
</dbReference>
<protein>
    <recommendedName>
        <fullName evidence="7">Bifunctional glutamine synthetase adenylyltransferase/adenylyl-removing enzyme</fullName>
    </recommendedName>
    <alternativeName>
        <fullName evidence="7">ATP:glutamine synthetase adenylyltransferase</fullName>
    </alternativeName>
    <alternativeName>
        <fullName evidence="7">ATase</fullName>
    </alternativeName>
    <domain>
        <recommendedName>
            <fullName evidence="7">Glutamine synthetase adenylyl-L-tyrosine phosphorylase</fullName>
            <ecNumber evidence="7">2.7.7.89</ecNumber>
        </recommendedName>
        <alternativeName>
            <fullName evidence="7">Adenylyl removase</fullName>
            <shortName evidence="7">AR</shortName>
            <shortName evidence="7">AT-N</shortName>
        </alternativeName>
    </domain>
    <domain>
        <recommendedName>
            <fullName evidence="7">Glutamine synthetase adenylyl transferase</fullName>
            <ecNumber evidence="7">2.7.7.42</ecNumber>
        </recommendedName>
        <alternativeName>
            <fullName evidence="7">Adenylyl transferase</fullName>
            <shortName evidence="7">AT</shortName>
            <shortName evidence="7">AT-C</shortName>
        </alternativeName>
    </domain>
</protein>
<comment type="catalytic activity">
    <reaction evidence="7">
        <text>[glutamine synthetase]-L-tyrosine + ATP = [glutamine synthetase]-O(4)-(5'-adenylyl)-L-tyrosine + diphosphate</text>
        <dbReference type="Rhea" id="RHEA:18589"/>
        <dbReference type="Rhea" id="RHEA-COMP:10660"/>
        <dbReference type="Rhea" id="RHEA-COMP:10661"/>
        <dbReference type="ChEBI" id="CHEBI:30616"/>
        <dbReference type="ChEBI" id="CHEBI:33019"/>
        <dbReference type="ChEBI" id="CHEBI:46858"/>
        <dbReference type="ChEBI" id="CHEBI:83624"/>
        <dbReference type="EC" id="2.7.7.42"/>
    </reaction>
</comment>
<gene>
    <name evidence="7" type="primary">glnE</name>
    <name evidence="10" type="ORF">SAMN02745911_0420</name>
</gene>
<dbReference type="PANTHER" id="PTHR30621">
    <property type="entry name" value="GLUTAMINE SYNTHETASE ADENYLYLTRANSFERASE"/>
    <property type="match status" value="1"/>
</dbReference>
<dbReference type="EC" id="2.7.7.42" evidence="7"/>
<evidence type="ECO:0000256" key="5">
    <source>
        <dbReference type="ARBA" id="ARBA00022842"/>
    </source>
</evidence>
<keyword evidence="5 7" id="KW-0460">Magnesium</keyword>
<proteinExistence type="inferred from homology"/>
<name>A0ABY1I2Y6_9HYPH</name>
<dbReference type="InterPro" id="IPR005190">
    <property type="entry name" value="GlnE_rpt_dom"/>
</dbReference>
<dbReference type="Pfam" id="PF03710">
    <property type="entry name" value="GlnE"/>
    <property type="match status" value="2"/>
</dbReference>
<keyword evidence="11" id="KW-1185">Reference proteome</keyword>
<comment type="function">
    <text evidence="7">Involved in the regulation of glutamine synthetase GlnA, a key enzyme in the process to assimilate ammonia. When cellular nitrogen levels are high, the C-terminal adenylyl transferase (AT) inactivates GlnA by covalent transfer of an adenylyl group from ATP to specific tyrosine residue of GlnA, thus reducing its activity. Conversely, when nitrogen levels are low, the N-terminal adenylyl removase (AR) activates GlnA by removing the adenylyl group by phosphorolysis, increasing its activity. The regulatory region of GlnE binds the signal transduction protein PII (GlnB) which indicates the nitrogen status of the cell.</text>
</comment>
<keyword evidence="6 7" id="KW-0511">Multifunctional enzyme</keyword>
<dbReference type="CDD" id="cd05401">
    <property type="entry name" value="NT_GlnE_GlnD_like"/>
    <property type="match status" value="2"/>
</dbReference>
<dbReference type="SUPFAM" id="SSF81301">
    <property type="entry name" value="Nucleotidyltransferase"/>
    <property type="match status" value="2"/>
</dbReference>
<evidence type="ECO:0000259" key="9">
    <source>
        <dbReference type="Pfam" id="PF08335"/>
    </source>
</evidence>
<dbReference type="RefSeq" id="WP_244489294.1">
    <property type="nucleotide sequence ID" value="NZ_FQZC01000001.1"/>
</dbReference>
<dbReference type="NCBIfam" id="NF008292">
    <property type="entry name" value="PRK11072.1"/>
    <property type="match status" value="1"/>
</dbReference>
<evidence type="ECO:0000256" key="7">
    <source>
        <dbReference type="HAMAP-Rule" id="MF_00802"/>
    </source>
</evidence>
<dbReference type="Gene3D" id="3.30.460.10">
    <property type="entry name" value="Beta Polymerase, domain 2"/>
    <property type="match status" value="2"/>
</dbReference>
<keyword evidence="3 7" id="KW-0547">Nucleotide-binding</keyword>
<sequence length="979" mass="108333">MTDSLIGGQAELVPMDAARAEAWLADLGAAAAEAGCERLARFLARDTADRQRLGAVMDLSTYLNGLLLAHPEWLERLFAESAQARLSDILRELAQPLAADAGEKGEMAAMRLAKSEFSLLVALLDLFGVEDEDYVTRHLSALAEACTSRALRFCLTDLHRRGQLQLPDPDRPELGCGLFVLGMGKLGGRELNYSSDIDLILLFDPDVPAIVDPPECVEMFSRLARRMVRMIGERTGQGYVFRTDLRLRPDPSAMPLAIPLPTALVYYESAGRDWERAAMIKARCIAGDTVAADEFLAAITPFVYRRYLDFSAIRDIQHMKDRMDRHRGFSGLGVVGHNVKLGRGGIREIEFIAQTQQLIAGGRAPELRQRRTVDTLQRLSEGGWISSQDSAELIESYWFLRHVEHVLQMMADEQTHTLPDAPHELARVALLAGFPSLDLFSRTLLMHLARVDKRFARLFAGRQEACDVPAVVAALSDETDEEALEWLREAGYRRPQDIAHIVSGWGAARYRAMRSEAAREQLARMLPNILSAFAEGRDPDAAIAIFDRFLAGLPAGLQFFALITSNPRLLDLMALILTSAPGLTETIARRPHVFDALIDPTFYGELPTRALMGERLDAFLADSPSHEDRLDRLRIFANEQKFLIGVRLLSGAIEGEEAGTALSDLADTIIPALLRTVEAEFALRHGRVRGGRIGLQGLGRLGSHELTASSDVDLILFYDHDEDAEESDGEKPLPVSTYYTRLTQRLISAMTSPMAEGVLYEVDFRLRPSGNKGPLATHVDAFRRYQREEAWTWERMSLTRSRPIVGGQMLMEEVGTIIREAIDVHRHDEGLAADVAAMRMRIGRDKPARGPLDLKLIPGGLIDLEFIAQWAILSGTVADTLIGASTADILDALQSARPELIDRKLAETMRLFTRIVQLNRLGTGSARTVEDLPRGLAERMARAIGQEEIAGIEPEIARRAETVRAAFEELLPLADAKAG</sequence>
<reference evidence="10 11" key="1">
    <citation type="submission" date="2016-11" db="EMBL/GenBank/DDBJ databases">
        <authorList>
            <person name="Varghese N."/>
            <person name="Submissions S."/>
        </authorList>
    </citation>
    <scope>NUCLEOTIDE SEQUENCE [LARGE SCALE GENOMIC DNA]</scope>
    <source>
        <strain evidence="10 11">DSM 21988</strain>
    </source>
</reference>
<feature type="region of interest" description="Adenylyl transferase" evidence="7">
    <location>
        <begin position="475"/>
        <end position="979"/>
    </location>
</feature>
<evidence type="ECO:0000313" key="10">
    <source>
        <dbReference type="EMBL" id="SHI52549.1"/>
    </source>
</evidence>
<dbReference type="InterPro" id="IPR043519">
    <property type="entry name" value="NT_sf"/>
</dbReference>
<dbReference type="EC" id="2.7.7.89" evidence="7"/>
<dbReference type="Proteomes" id="UP000184290">
    <property type="component" value="Unassembled WGS sequence"/>
</dbReference>
<keyword evidence="2 7" id="KW-0548">Nucleotidyltransferase</keyword>
<dbReference type="HAMAP" id="MF_00802">
    <property type="entry name" value="GlnE"/>
    <property type="match status" value="1"/>
</dbReference>
<dbReference type="NCBIfam" id="NF010706">
    <property type="entry name" value="PRK14108.1"/>
    <property type="match status" value="1"/>
</dbReference>
<feature type="region of interest" description="Adenylyl removase" evidence="7">
    <location>
        <begin position="1"/>
        <end position="467"/>
    </location>
</feature>
<keyword evidence="1 7" id="KW-0808">Transferase</keyword>
<evidence type="ECO:0000256" key="4">
    <source>
        <dbReference type="ARBA" id="ARBA00022840"/>
    </source>
</evidence>
<dbReference type="GO" id="GO:0016779">
    <property type="term" value="F:nucleotidyltransferase activity"/>
    <property type="evidence" value="ECO:0007669"/>
    <property type="project" value="UniProtKB-KW"/>
</dbReference>
<feature type="domain" description="PII-uridylyltransferase/Glutamine-synthetase adenylyltransferase" evidence="9">
    <location>
        <begin position="321"/>
        <end position="459"/>
    </location>
</feature>
<comment type="caution">
    <text evidence="10">The sequence shown here is derived from an EMBL/GenBank/DDBJ whole genome shotgun (WGS) entry which is preliminary data.</text>
</comment>
<evidence type="ECO:0000256" key="1">
    <source>
        <dbReference type="ARBA" id="ARBA00022679"/>
    </source>
</evidence>
<comment type="similarity">
    <text evidence="7">Belongs to the GlnE family.</text>
</comment>
<evidence type="ECO:0000259" key="8">
    <source>
        <dbReference type="Pfam" id="PF03710"/>
    </source>
</evidence>
<evidence type="ECO:0000256" key="2">
    <source>
        <dbReference type="ARBA" id="ARBA00022695"/>
    </source>
</evidence>
<keyword evidence="4 7" id="KW-0067">ATP-binding</keyword>
<dbReference type="InterPro" id="IPR013546">
    <property type="entry name" value="PII_UdlTrfase/GS_AdlTrfase"/>
</dbReference>
<dbReference type="Pfam" id="PF08335">
    <property type="entry name" value="GlnD_UR_UTase"/>
    <property type="match status" value="1"/>
</dbReference>
<comment type="catalytic activity">
    <reaction evidence="7">
        <text>[glutamine synthetase]-O(4)-(5'-adenylyl)-L-tyrosine + phosphate = [glutamine synthetase]-L-tyrosine + ADP</text>
        <dbReference type="Rhea" id="RHEA:43716"/>
        <dbReference type="Rhea" id="RHEA-COMP:10660"/>
        <dbReference type="Rhea" id="RHEA-COMP:10661"/>
        <dbReference type="ChEBI" id="CHEBI:43474"/>
        <dbReference type="ChEBI" id="CHEBI:46858"/>
        <dbReference type="ChEBI" id="CHEBI:83624"/>
        <dbReference type="ChEBI" id="CHEBI:456216"/>
        <dbReference type="EC" id="2.7.7.89"/>
    </reaction>
</comment>
<feature type="domain" description="Glutamate-ammonia ligase adenylyltransferase repeated" evidence="8">
    <location>
        <begin position="574"/>
        <end position="810"/>
    </location>
</feature>
<evidence type="ECO:0000256" key="3">
    <source>
        <dbReference type="ARBA" id="ARBA00022741"/>
    </source>
</evidence>
<dbReference type="InterPro" id="IPR023057">
    <property type="entry name" value="GlnE"/>
</dbReference>
<dbReference type="EMBL" id="FQZC01000001">
    <property type="protein sequence ID" value="SHI52549.1"/>
    <property type="molecule type" value="Genomic_DNA"/>
</dbReference>
<dbReference type="SUPFAM" id="SSF81593">
    <property type="entry name" value="Nucleotidyltransferase substrate binding subunit/domain"/>
    <property type="match status" value="2"/>
</dbReference>
<evidence type="ECO:0000313" key="11">
    <source>
        <dbReference type="Proteomes" id="UP000184290"/>
    </source>
</evidence>
<comment type="cofactor">
    <cofactor evidence="7">
        <name>Mg(2+)</name>
        <dbReference type="ChEBI" id="CHEBI:18420"/>
    </cofactor>
</comment>
<feature type="domain" description="Glutamate-ammonia ligase adenylyltransferase repeated" evidence="8">
    <location>
        <begin position="51"/>
        <end position="296"/>
    </location>
</feature>
<organism evidence="10 11">
    <name type="scientific">Aureimonas altamirensis DSM 21988</name>
    <dbReference type="NCBI Taxonomy" id="1121026"/>
    <lineage>
        <taxon>Bacteria</taxon>
        <taxon>Pseudomonadati</taxon>
        <taxon>Pseudomonadota</taxon>
        <taxon>Alphaproteobacteria</taxon>
        <taxon>Hyphomicrobiales</taxon>
        <taxon>Aurantimonadaceae</taxon>
        <taxon>Aureimonas</taxon>
    </lineage>
</organism>
<accession>A0ABY1I2Y6</accession>